<dbReference type="EMBL" id="FWWU01000004">
    <property type="protein sequence ID" value="SMB79756.1"/>
    <property type="molecule type" value="Genomic_DNA"/>
</dbReference>
<dbReference type="InterPro" id="IPR050319">
    <property type="entry name" value="ABC_transp_ATP-bind"/>
</dbReference>
<dbReference type="AlphaFoldDB" id="A0A1W1UF92"/>
<accession>A0A1W1UF92</accession>
<evidence type="ECO:0000256" key="3">
    <source>
        <dbReference type="ARBA" id="ARBA00022840"/>
    </source>
</evidence>
<dbReference type="Gene3D" id="3.40.50.300">
    <property type="entry name" value="P-loop containing nucleotide triphosphate hydrolases"/>
    <property type="match status" value="1"/>
</dbReference>
<name>A0A1W1UF92_9DEIO</name>
<dbReference type="InterPro" id="IPR017871">
    <property type="entry name" value="ABC_transporter-like_CS"/>
</dbReference>
<dbReference type="InterPro" id="IPR003593">
    <property type="entry name" value="AAA+_ATPase"/>
</dbReference>
<dbReference type="SUPFAM" id="SSF52540">
    <property type="entry name" value="P-loop containing nucleoside triphosphate hydrolases"/>
    <property type="match status" value="1"/>
</dbReference>
<dbReference type="CDD" id="cd03257">
    <property type="entry name" value="ABC_NikE_OppD_transporters"/>
    <property type="match status" value="1"/>
</dbReference>
<feature type="domain" description="ABC transporter" evidence="4">
    <location>
        <begin position="16"/>
        <end position="263"/>
    </location>
</feature>
<dbReference type="PROSITE" id="PS50893">
    <property type="entry name" value="ABC_TRANSPORTER_2"/>
    <property type="match status" value="1"/>
</dbReference>
<dbReference type="Pfam" id="PF00005">
    <property type="entry name" value="ABC_tran"/>
    <property type="match status" value="1"/>
</dbReference>
<evidence type="ECO:0000256" key="1">
    <source>
        <dbReference type="ARBA" id="ARBA00022448"/>
    </source>
</evidence>
<proteinExistence type="predicted"/>
<dbReference type="GO" id="GO:0015833">
    <property type="term" value="P:peptide transport"/>
    <property type="evidence" value="ECO:0007669"/>
    <property type="project" value="InterPro"/>
</dbReference>
<keyword evidence="3 5" id="KW-0067">ATP-binding</keyword>
<sequence>MPPIDLSAADSFLPALELEGLTKVFSVGRSGRSVTAVNDLTLTLKRGEVLGLVGESGSGKSTVARLIAHLHEPTRGEMRLGGELVPRPLRGKALKRLRGRVQMIFQDPFASLNPLHTIGYILARPLKIHGHTGGDVNAQVSALLDRVGLSPGASYAAKKPHELSGGQRQRVVIARALAAQPELILADEPTSALDVSIRLDIMNLLLDLRDREGLSMLFITHDLAGARYMSDRVAVMYAGHLVEIGPADRVIGEPQMPYTRLLKSAAPNPDGYFAQAGMEVRGEIPDLQNLPPGCPFEPRCPHARPVCREGLPRMYDVGEGGHQARCILHDPELAAQPPLHPATLPLPGGRPAALG</sequence>
<evidence type="ECO:0000313" key="6">
    <source>
        <dbReference type="Proteomes" id="UP000192582"/>
    </source>
</evidence>
<evidence type="ECO:0000313" key="5">
    <source>
        <dbReference type="EMBL" id="SMB79756.1"/>
    </source>
</evidence>
<evidence type="ECO:0000256" key="2">
    <source>
        <dbReference type="ARBA" id="ARBA00022741"/>
    </source>
</evidence>
<evidence type="ECO:0000259" key="4">
    <source>
        <dbReference type="PROSITE" id="PS50893"/>
    </source>
</evidence>
<dbReference type="InterPro" id="IPR027417">
    <property type="entry name" value="P-loop_NTPase"/>
</dbReference>
<dbReference type="Pfam" id="PF08352">
    <property type="entry name" value="oligo_HPY"/>
    <property type="match status" value="1"/>
</dbReference>
<dbReference type="PANTHER" id="PTHR43776">
    <property type="entry name" value="TRANSPORT ATP-BINDING PROTEIN"/>
    <property type="match status" value="1"/>
</dbReference>
<dbReference type="Proteomes" id="UP000192582">
    <property type="component" value="Unassembled WGS sequence"/>
</dbReference>
<protein>
    <submittedName>
        <fullName evidence="5">Peptide/nickel transport system ATP-binding protein</fullName>
    </submittedName>
</protein>
<gene>
    <name evidence="5" type="ORF">SAMN00790413_05325</name>
</gene>
<dbReference type="InterPro" id="IPR013563">
    <property type="entry name" value="Oligopep_ABC_C"/>
</dbReference>
<organism evidence="5 6">
    <name type="scientific">Deinococcus hopiensis KR-140</name>
    <dbReference type="NCBI Taxonomy" id="695939"/>
    <lineage>
        <taxon>Bacteria</taxon>
        <taxon>Thermotogati</taxon>
        <taxon>Deinococcota</taxon>
        <taxon>Deinococci</taxon>
        <taxon>Deinococcales</taxon>
        <taxon>Deinococcaceae</taxon>
        <taxon>Deinococcus</taxon>
    </lineage>
</organism>
<dbReference type="PROSITE" id="PS00211">
    <property type="entry name" value="ABC_TRANSPORTER_1"/>
    <property type="match status" value="1"/>
</dbReference>
<dbReference type="GO" id="GO:0055085">
    <property type="term" value="P:transmembrane transport"/>
    <property type="evidence" value="ECO:0007669"/>
    <property type="project" value="UniProtKB-ARBA"/>
</dbReference>
<dbReference type="InterPro" id="IPR003439">
    <property type="entry name" value="ABC_transporter-like_ATP-bd"/>
</dbReference>
<reference evidence="5 6" key="1">
    <citation type="submission" date="2017-04" db="EMBL/GenBank/DDBJ databases">
        <authorList>
            <person name="Afonso C.L."/>
            <person name="Miller P.J."/>
            <person name="Scott M.A."/>
            <person name="Spackman E."/>
            <person name="Goraichik I."/>
            <person name="Dimitrov K.M."/>
            <person name="Suarez D.L."/>
            <person name="Swayne D.E."/>
        </authorList>
    </citation>
    <scope>NUCLEOTIDE SEQUENCE [LARGE SCALE GENOMIC DNA]</scope>
    <source>
        <strain evidence="5 6">KR-140</strain>
    </source>
</reference>
<keyword evidence="1" id="KW-0813">Transport</keyword>
<dbReference type="GO" id="GO:0016887">
    <property type="term" value="F:ATP hydrolysis activity"/>
    <property type="evidence" value="ECO:0007669"/>
    <property type="project" value="InterPro"/>
</dbReference>
<dbReference type="GO" id="GO:0005524">
    <property type="term" value="F:ATP binding"/>
    <property type="evidence" value="ECO:0007669"/>
    <property type="project" value="UniProtKB-KW"/>
</dbReference>
<dbReference type="RefSeq" id="WP_084045565.1">
    <property type="nucleotide sequence ID" value="NZ_FWWU01000004.1"/>
</dbReference>
<dbReference type="STRING" id="695939.SAMN00790413_05325"/>
<dbReference type="OrthoDB" id="9802772at2"/>
<dbReference type="SMART" id="SM00382">
    <property type="entry name" value="AAA"/>
    <property type="match status" value="1"/>
</dbReference>
<keyword evidence="2" id="KW-0547">Nucleotide-binding</keyword>
<keyword evidence="6" id="KW-1185">Reference proteome</keyword>
<dbReference type="NCBIfam" id="TIGR01727">
    <property type="entry name" value="oligo_HPY"/>
    <property type="match status" value="1"/>
</dbReference>